<evidence type="ECO:0000313" key="2">
    <source>
        <dbReference type="Proteomes" id="UP001549691"/>
    </source>
</evidence>
<dbReference type="SUPFAM" id="SSF52096">
    <property type="entry name" value="ClpP/crotonase"/>
    <property type="match status" value="1"/>
</dbReference>
<dbReference type="Proteomes" id="UP001549691">
    <property type="component" value="Unassembled WGS sequence"/>
</dbReference>
<protein>
    <submittedName>
        <fullName evidence="1">Uncharacterized protein</fullName>
    </submittedName>
</protein>
<keyword evidence="2" id="KW-1185">Reference proteome</keyword>
<dbReference type="EMBL" id="JBEWZI010000024">
    <property type="protein sequence ID" value="MET7015914.1"/>
    <property type="molecule type" value="Genomic_DNA"/>
</dbReference>
<accession>A0ABV2TPR6</accession>
<comment type="caution">
    <text evidence="1">The sequence shown here is derived from an EMBL/GenBank/DDBJ whole genome shotgun (WGS) entry which is preliminary data.</text>
</comment>
<dbReference type="RefSeq" id="WP_354602373.1">
    <property type="nucleotide sequence ID" value="NZ_JBEWZI010000024.1"/>
</dbReference>
<organism evidence="1 2">
    <name type="scientific">Uliginosibacterium flavum</name>
    <dbReference type="NCBI Taxonomy" id="1396831"/>
    <lineage>
        <taxon>Bacteria</taxon>
        <taxon>Pseudomonadati</taxon>
        <taxon>Pseudomonadota</taxon>
        <taxon>Betaproteobacteria</taxon>
        <taxon>Rhodocyclales</taxon>
        <taxon>Zoogloeaceae</taxon>
        <taxon>Uliginosibacterium</taxon>
    </lineage>
</organism>
<name>A0ABV2TPR6_9RHOO</name>
<sequence>MKFKCTFEQRVFMRQFFTLALLTIVLSGCGPFIRTTKGGSEIVFDGAITKESVAKFKEELAASPKAKKLMIRSRGGDAEAGIDIGDLVFQRHLDVEVKDHCMSACANYIFPAGRAKVIPKDALVAWHGRGFAHAVHVIQTREVPAPVDKPLEHFEIPDAEKKAFVDKIINAMIDQRSKEEDFYKKIGVNSFIAWIGRIPPYQAEDFYTMSPADMAKFGVSRVQADAGYENSDFSQRTSSKLVVIKVGDEVSPPVIANPKRPEEWFTWK</sequence>
<dbReference type="PROSITE" id="PS51257">
    <property type="entry name" value="PROKAR_LIPOPROTEIN"/>
    <property type="match status" value="1"/>
</dbReference>
<gene>
    <name evidence="1" type="ORF">ABXR19_17115</name>
</gene>
<proteinExistence type="predicted"/>
<evidence type="ECO:0000313" key="1">
    <source>
        <dbReference type="EMBL" id="MET7015914.1"/>
    </source>
</evidence>
<reference evidence="1 2" key="1">
    <citation type="submission" date="2024-07" db="EMBL/GenBank/DDBJ databases">
        <title>Uliginosibacterium flavum JJ3220;KACC:17644.</title>
        <authorList>
            <person name="Kim M.K."/>
        </authorList>
    </citation>
    <scope>NUCLEOTIDE SEQUENCE [LARGE SCALE GENOMIC DNA]</scope>
    <source>
        <strain evidence="1 2">KACC:17644</strain>
    </source>
</reference>
<dbReference type="InterPro" id="IPR029045">
    <property type="entry name" value="ClpP/crotonase-like_dom_sf"/>
</dbReference>